<sequence>MGKLSRIGFLLMLVLAMFLAACGSDESNGSASGGDSGGKEKKELRIVTDGAYAPMEYMEGGEVVGFGIDFTKAVVAEAGYEPNIEVIGWDPIFAEIEGKTADMAVSSITINDERKETYDFSVPYYLSTNKILVPENSDVKSGADLKGKKIAVLNGSTGQEVAEKIVGENSRDILKFADNNLAIQELLAGGADAVIADNTIVEYYTKMNPDQNLKAVEDESFADEFYGVLFPKGSDLKPEIDEAIKTILDNGKYAEIYEKWFGSQPDVETLKAQQ</sequence>
<evidence type="ECO:0000259" key="4">
    <source>
        <dbReference type="SMART" id="SM00079"/>
    </source>
</evidence>
<dbReference type="InterPro" id="IPR001320">
    <property type="entry name" value="Iontro_rcpt_C"/>
</dbReference>
<feature type="domain" description="Ionotropic glutamate receptor C-terminal" evidence="4">
    <location>
        <begin position="43"/>
        <end position="263"/>
    </location>
</feature>
<evidence type="ECO:0000259" key="3">
    <source>
        <dbReference type="SMART" id="SM00062"/>
    </source>
</evidence>
<dbReference type="Gene3D" id="3.40.190.10">
    <property type="entry name" value="Periplasmic binding protein-like II"/>
    <property type="match status" value="2"/>
</dbReference>
<reference evidence="6" key="2">
    <citation type="submission" date="2020-06" db="EMBL/GenBank/DDBJ databases">
        <title>Isolation of Planomicrobium glaciei.</title>
        <authorList>
            <person name="Malisova L."/>
            <person name="Safrankova R."/>
            <person name="Jakubu V."/>
            <person name="Spanelova P."/>
        </authorList>
    </citation>
    <scope>NUCLEOTIDE SEQUENCE [LARGE SCALE GENOMIC DNA]</scope>
    <source>
        <strain evidence="6">NRL-ATB46093</strain>
    </source>
</reference>
<dbReference type="AlphaFoldDB" id="A0A7H8Q7Q6"/>
<organism evidence="5 6">
    <name type="scientific">Planococcus glaciei</name>
    <dbReference type="NCBI Taxonomy" id="459472"/>
    <lineage>
        <taxon>Bacteria</taxon>
        <taxon>Bacillati</taxon>
        <taxon>Bacillota</taxon>
        <taxon>Bacilli</taxon>
        <taxon>Bacillales</taxon>
        <taxon>Caryophanaceae</taxon>
        <taxon>Planococcus</taxon>
    </lineage>
</organism>
<evidence type="ECO:0000313" key="5">
    <source>
        <dbReference type="EMBL" id="QKX49522.1"/>
    </source>
</evidence>
<dbReference type="InterPro" id="IPR001638">
    <property type="entry name" value="Solute-binding_3/MltF_N"/>
</dbReference>
<evidence type="ECO:0000313" key="6">
    <source>
        <dbReference type="Proteomes" id="UP000509222"/>
    </source>
</evidence>
<feature type="signal peptide" evidence="2">
    <location>
        <begin position="1"/>
        <end position="20"/>
    </location>
</feature>
<dbReference type="SMART" id="SM00062">
    <property type="entry name" value="PBPb"/>
    <property type="match status" value="1"/>
</dbReference>
<dbReference type="PANTHER" id="PTHR35936:SF19">
    <property type="entry name" value="AMINO-ACID-BINDING PROTEIN YXEM-RELATED"/>
    <property type="match status" value="1"/>
</dbReference>
<evidence type="ECO:0000256" key="2">
    <source>
        <dbReference type="SAM" id="SignalP"/>
    </source>
</evidence>
<dbReference type="RefSeq" id="WP_036810081.1">
    <property type="nucleotide sequence ID" value="NZ_CP051177.1"/>
</dbReference>
<dbReference type="SMART" id="SM00079">
    <property type="entry name" value="PBPe"/>
    <property type="match status" value="1"/>
</dbReference>
<dbReference type="SUPFAM" id="SSF53850">
    <property type="entry name" value="Periplasmic binding protein-like II"/>
    <property type="match status" value="1"/>
</dbReference>
<dbReference type="PANTHER" id="PTHR35936">
    <property type="entry name" value="MEMBRANE-BOUND LYTIC MUREIN TRANSGLYCOSYLASE F"/>
    <property type="match status" value="1"/>
</dbReference>
<gene>
    <name evidence="5" type="ORF">HF394_02400</name>
</gene>
<keyword evidence="6" id="KW-1185">Reference proteome</keyword>
<dbReference type="Pfam" id="PF00497">
    <property type="entry name" value="SBP_bac_3"/>
    <property type="match status" value="1"/>
</dbReference>
<proteinExistence type="predicted"/>
<dbReference type="PROSITE" id="PS51257">
    <property type="entry name" value="PROKAR_LIPOPROTEIN"/>
    <property type="match status" value="1"/>
</dbReference>
<dbReference type="GO" id="GO:0015276">
    <property type="term" value="F:ligand-gated monoatomic ion channel activity"/>
    <property type="evidence" value="ECO:0007669"/>
    <property type="project" value="InterPro"/>
</dbReference>
<keyword evidence="1 2" id="KW-0732">Signal</keyword>
<protein>
    <submittedName>
        <fullName evidence="5">Transporter substrate-binding domain-containing protein</fullName>
    </submittedName>
</protein>
<dbReference type="EMBL" id="CP051177">
    <property type="protein sequence ID" value="QKX49522.1"/>
    <property type="molecule type" value="Genomic_DNA"/>
</dbReference>
<feature type="domain" description="Solute-binding protein family 3/N-terminal" evidence="3">
    <location>
        <begin position="43"/>
        <end position="264"/>
    </location>
</feature>
<name>A0A7H8Q7Q6_9BACL</name>
<dbReference type="Proteomes" id="UP000509222">
    <property type="component" value="Chromosome"/>
</dbReference>
<reference evidence="5 6" key="1">
    <citation type="submission" date="2020-04" db="EMBL/GenBank/DDBJ databases">
        <authorList>
            <person name="Pajer P."/>
            <person name="Broz P."/>
        </authorList>
    </citation>
    <scope>NUCLEOTIDE SEQUENCE [LARGE SCALE GENOMIC DNA]</scope>
    <source>
        <strain evidence="6">NRL-ATB46093</strain>
    </source>
</reference>
<accession>A0A7H8Q7Q6</accession>
<evidence type="ECO:0000256" key="1">
    <source>
        <dbReference type="ARBA" id="ARBA00022729"/>
    </source>
</evidence>
<dbReference type="GO" id="GO:0016020">
    <property type="term" value="C:membrane"/>
    <property type="evidence" value="ECO:0007669"/>
    <property type="project" value="InterPro"/>
</dbReference>
<feature type="chain" id="PRO_5038841100" evidence="2">
    <location>
        <begin position="21"/>
        <end position="274"/>
    </location>
</feature>